<protein>
    <submittedName>
        <fullName evidence="5">TlyA family RNA methyltransferase</fullName>
    </submittedName>
</protein>
<dbReference type="Gene3D" id="3.40.50.150">
    <property type="entry name" value="Vaccinia Virus protein VP39"/>
    <property type="match status" value="1"/>
</dbReference>
<dbReference type="SUPFAM" id="SSF55174">
    <property type="entry name" value="Alpha-L RNA-binding motif"/>
    <property type="match status" value="1"/>
</dbReference>
<evidence type="ECO:0000313" key="6">
    <source>
        <dbReference type="Proteomes" id="UP000293719"/>
    </source>
</evidence>
<comment type="similarity">
    <text evidence="2">Belongs to the TlyA family.</text>
</comment>
<dbReference type="Gene3D" id="3.10.290.10">
    <property type="entry name" value="RNA-binding S4 domain"/>
    <property type="match status" value="1"/>
</dbReference>
<dbReference type="InterPro" id="IPR002877">
    <property type="entry name" value="RNA_MeTrfase_FtsJ_dom"/>
</dbReference>
<keyword evidence="5" id="KW-0489">Methyltransferase</keyword>
<dbReference type="EMBL" id="CP036532">
    <property type="protein sequence ID" value="QBK29959.1"/>
    <property type="molecule type" value="Genomic_DNA"/>
</dbReference>
<dbReference type="GO" id="GO:0003723">
    <property type="term" value="F:RNA binding"/>
    <property type="evidence" value="ECO:0007669"/>
    <property type="project" value="UniProtKB-KW"/>
</dbReference>
<dbReference type="Proteomes" id="UP000293719">
    <property type="component" value="Chromosome"/>
</dbReference>
<dbReference type="PROSITE" id="PS50889">
    <property type="entry name" value="S4"/>
    <property type="match status" value="1"/>
</dbReference>
<evidence type="ECO:0000259" key="4">
    <source>
        <dbReference type="SMART" id="SM00363"/>
    </source>
</evidence>
<dbReference type="InterPro" id="IPR029063">
    <property type="entry name" value="SAM-dependent_MTases_sf"/>
</dbReference>
<keyword evidence="6" id="KW-1185">Reference proteome</keyword>
<evidence type="ECO:0000256" key="2">
    <source>
        <dbReference type="ARBA" id="ARBA00029460"/>
    </source>
</evidence>
<dbReference type="CDD" id="cd00165">
    <property type="entry name" value="S4"/>
    <property type="match status" value="1"/>
</dbReference>
<dbReference type="NCBIfam" id="TIGR00478">
    <property type="entry name" value="tly"/>
    <property type="match status" value="1"/>
</dbReference>
<organism evidence="5 6">
    <name type="scientific">Roseitalea porphyridii</name>
    <dbReference type="NCBI Taxonomy" id="1852022"/>
    <lineage>
        <taxon>Bacteria</taxon>
        <taxon>Pseudomonadati</taxon>
        <taxon>Pseudomonadota</taxon>
        <taxon>Alphaproteobacteria</taxon>
        <taxon>Hyphomicrobiales</taxon>
        <taxon>Ahrensiaceae</taxon>
        <taxon>Roseitalea</taxon>
    </lineage>
</organism>
<dbReference type="PANTHER" id="PTHR32319">
    <property type="entry name" value="BACTERIAL HEMOLYSIN-LIKE PROTEIN"/>
    <property type="match status" value="1"/>
</dbReference>
<dbReference type="KEGG" id="rpod:E0E05_04690"/>
<dbReference type="SUPFAM" id="SSF53335">
    <property type="entry name" value="S-adenosyl-L-methionine-dependent methyltransferases"/>
    <property type="match status" value="1"/>
</dbReference>
<dbReference type="OrthoDB" id="9784736at2"/>
<gene>
    <name evidence="5" type="ORF">E0E05_04690</name>
</gene>
<dbReference type="CDD" id="cd02440">
    <property type="entry name" value="AdoMet_MTases"/>
    <property type="match status" value="1"/>
</dbReference>
<dbReference type="PIRSF" id="PIRSF005578">
    <property type="entry name" value="TlyA"/>
    <property type="match status" value="1"/>
</dbReference>
<dbReference type="RefSeq" id="WP_131615666.1">
    <property type="nucleotide sequence ID" value="NZ_CP036532.1"/>
</dbReference>
<dbReference type="InterPro" id="IPR004538">
    <property type="entry name" value="Hemolysin_A/TlyA"/>
</dbReference>
<evidence type="ECO:0000313" key="5">
    <source>
        <dbReference type="EMBL" id="QBK29959.1"/>
    </source>
</evidence>
<dbReference type="AlphaFoldDB" id="A0A4P6V027"/>
<accession>A0A4P6V027</accession>
<evidence type="ECO:0000256" key="3">
    <source>
        <dbReference type="PROSITE-ProRule" id="PRU00182"/>
    </source>
</evidence>
<keyword evidence="5" id="KW-0808">Transferase</keyword>
<reference evidence="5 6" key="1">
    <citation type="journal article" date="2017" name="Int. J. Syst. Evol. Microbiol.">
        <title>Roseitalea porphyridii gen. nov., sp. nov., isolated from a red alga, and reclassification of Hoeflea suaedae Chung et al. 2013 as Pseudohoeflea suaedae gen. nov., comb. nov.</title>
        <authorList>
            <person name="Hyeon J.W."/>
            <person name="Jeong S.E."/>
            <person name="Baek K."/>
            <person name="Jeon C.O."/>
        </authorList>
    </citation>
    <scope>NUCLEOTIDE SEQUENCE [LARGE SCALE GENOMIC DNA]</scope>
    <source>
        <strain evidence="5 6">MA7-20</strain>
    </source>
</reference>
<sequence length="252" mass="26103">MIDNDHDRRDRLDRLLVARGAFPTRARARDAILRGAVRVDGVTVTKPGRICDAGADIAIDDPASGYVSRAALKLKVALDQWAVPVAGAVCLDIGASTGGFTQVLVEKGAAKVHAIDVGHGQMDAALRADARVHLTEGLNARDLTAAHLGGDAPALIVSDVSFISLKLALPPALDLAAPGAHLVALVKPQFEVGRDRIGKGGLVSADDAAAAADDLGAWLDAQSGWSRRALVPSPIRGGDGNAEFLLWGIKDG</sequence>
<dbReference type="GO" id="GO:0008168">
    <property type="term" value="F:methyltransferase activity"/>
    <property type="evidence" value="ECO:0007669"/>
    <property type="project" value="UniProtKB-KW"/>
</dbReference>
<feature type="domain" description="RNA-binding S4" evidence="4">
    <location>
        <begin position="10"/>
        <end position="75"/>
    </location>
</feature>
<dbReference type="PANTHER" id="PTHR32319:SF0">
    <property type="entry name" value="BACTERIAL HEMOLYSIN-LIKE PROTEIN"/>
    <property type="match status" value="1"/>
</dbReference>
<dbReference type="GO" id="GO:0032259">
    <property type="term" value="P:methylation"/>
    <property type="evidence" value="ECO:0007669"/>
    <property type="project" value="UniProtKB-KW"/>
</dbReference>
<dbReference type="InterPro" id="IPR047048">
    <property type="entry name" value="TlyA"/>
</dbReference>
<dbReference type="InterPro" id="IPR036986">
    <property type="entry name" value="S4_RNA-bd_sf"/>
</dbReference>
<proteinExistence type="inferred from homology"/>
<dbReference type="GeneID" id="90766585"/>
<name>A0A4P6V027_9HYPH</name>
<keyword evidence="1 3" id="KW-0694">RNA-binding</keyword>
<dbReference type="Pfam" id="PF01728">
    <property type="entry name" value="FtsJ"/>
    <property type="match status" value="1"/>
</dbReference>
<dbReference type="SMART" id="SM00363">
    <property type="entry name" value="S4"/>
    <property type="match status" value="1"/>
</dbReference>
<dbReference type="Pfam" id="PF01479">
    <property type="entry name" value="S4"/>
    <property type="match status" value="1"/>
</dbReference>
<dbReference type="InterPro" id="IPR002942">
    <property type="entry name" value="S4_RNA-bd"/>
</dbReference>
<evidence type="ECO:0000256" key="1">
    <source>
        <dbReference type="ARBA" id="ARBA00022884"/>
    </source>
</evidence>